<name>A0A0E0L469_ORYPU</name>
<dbReference type="Gramene" id="OPUNC05G18950.1">
    <property type="protein sequence ID" value="OPUNC05G18950.1"/>
    <property type="gene ID" value="OPUNC05G18950"/>
</dbReference>
<accession>A0A0E0L469</accession>
<evidence type="ECO:0000313" key="2">
    <source>
        <dbReference type="Proteomes" id="UP000026962"/>
    </source>
</evidence>
<reference evidence="1" key="1">
    <citation type="submission" date="2015-04" db="UniProtKB">
        <authorList>
            <consortium name="EnsemblPlants"/>
        </authorList>
    </citation>
    <scope>IDENTIFICATION</scope>
</reference>
<protein>
    <submittedName>
        <fullName evidence="1">Uncharacterized protein</fullName>
    </submittedName>
</protein>
<dbReference type="HOGENOM" id="CLU_1505792_0_0_1"/>
<evidence type="ECO:0000313" key="1">
    <source>
        <dbReference type="EnsemblPlants" id="OPUNC05G18950.1"/>
    </source>
</evidence>
<reference evidence="1" key="2">
    <citation type="submission" date="2018-05" db="EMBL/GenBank/DDBJ databases">
        <title>OpunRS2 (Oryza punctata Reference Sequence Version 2).</title>
        <authorList>
            <person name="Zhang J."/>
            <person name="Kudrna D."/>
            <person name="Lee S."/>
            <person name="Talag J."/>
            <person name="Welchert J."/>
            <person name="Wing R.A."/>
        </authorList>
    </citation>
    <scope>NUCLEOTIDE SEQUENCE [LARGE SCALE GENOMIC DNA]</scope>
</reference>
<proteinExistence type="predicted"/>
<sequence length="179" mass="18892">MGRNTKVEKKKTPVALAPITKPLTGKKLCQRTLKLESRMSSRASTAGKKGVWSPIVSNPPMSAASPAAIIPLSVMAMAGGAVAAPADALYLEKIKLMRGSLCLSSSGAWGSRRPACKCGGARVLEEEGGEDAKMVRRATTWRHVSTTTNWDECLATCLAFLSSPDGRPLPTCKVAHGVE</sequence>
<dbReference type="EnsemblPlants" id="OPUNC05G18950.1">
    <property type="protein sequence ID" value="OPUNC05G18950.1"/>
    <property type="gene ID" value="OPUNC05G18950"/>
</dbReference>
<dbReference type="AlphaFoldDB" id="A0A0E0L469"/>
<keyword evidence="2" id="KW-1185">Reference proteome</keyword>
<dbReference type="Proteomes" id="UP000026962">
    <property type="component" value="Chromosome 5"/>
</dbReference>
<organism evidence="1">
    <name type="scientific">Oryza punctata</name>
    <name type="common">Red rice</name>
    <dbReference type="NCBI Taxonomy" id="4537"/>
    <lineage>
        <taxon>Eukaryota</taxon>
        <taxon>Viridiplantae</taxon>
        <taxon>Streptophyta</taxon>
        <taxon>Embryophyta</taxon>
        <taxon>Tracheophyta</taxon>
        <taxon>Spermatophyta</taxon>
        <taxon>Magnoliopsida</taxon>
        <taxon>Liliopsida</taxon>
        <taxon>Poales</taxon>
        <taxon>Poaceae</taxon>
        <taxon>BOP clade</taxon>
        <taxon>Oryzoideae</taxon>
        <taxon>Oryzeae</taxon>
        <taxon>Oryzinae</taxon>
        <taxon>Oryza</taxon>
    </lineage>
</organism>